<dbReference type="EMBL" id="SGWV01000011">
    <property type="protein sequence ID" value="RZS52321.1"/>
    <property type="molecule type" value="Genomic_DNA"/>
</dbReference>
<dbReference type="EC" id="1.16.3.4" evidence="5"/>
<evidence type="ECO:0000256" key="6">
    <source>
        <dbReference type="ARBA" id="ARBA00041027"/>
    </source>
</evidence>
<dbReference type="PROSITE" id="PS00079">
    <property type="entry name" value="MULTICOPPER_OXIDASE1"/>
    <property type="match status" value="1"/>
</dbReference>
<feature type="region of interest" description="Disordered" evidence="10">
    <location>
        <begin position="1"/>
        <end position="27"/>
    </location>
</feature>
<dbReference type="Pfam" id="PF07731">
    <property type="entry name" value="Cu-oxidase_2"/>
    <property type="match status" value="1"/>
</dbReference>
<evidence type="ECO:0000256" key="9">
    <source>
        <dbReference type="ARBA" id="ARBA00048092"/>
    </source>
</evidence>
<comment type="catalytic activity">
    <reaction evidence="9">
        <text>4 Cu(+) + O2 + 4 H(+) = 4 Cu(2+) + 2 H2O</text>
        <dbReference type="Rhea" id="RHEA:30083"/>
        <dbReference type="ChEBI" id="CHEBI:15377"/>
        <dbReference type="ChEBI" id="CHEBI:15378"/>
        <dbReference type="ChEBI" id="CHEBI:15379"/>
        <dbReference type="ChEBI" id="CHEBI:29036"/>
        <dbReference type="ChEBI" id="CHEBI:49552"/>
        <dbReference type="EC" id="1.16.3.4"/>
    </reaction>
    <physiologicalReaction direction="left-to-right" evidence="9">
        <dbReference type="Rhea" id="RHEA:30084"/>
    </physiologicalReaction>
</comment>
<dbReference type="GO" id="GO:0042597">
    <property type="term" value="C:periplasmic space"/>
    <property type="evidence" value="ECO:0007669"/>
    <property type="project" value="UniProtKB-SubCell"/>
</dbReference>
<evidence type="ECO:0000256" key="4">
    <source>
        <dbReference type="ARBA" id="ARBA00023002"/>
    </source>
</evidence>
<evidence type="ECO:0000256" key="5">
    <source>
        <dbReference type="ARBA" id="ARBA00038978"/>
    </source>
</evidence>
<accession>A0A4Q7LEE7</accession>
<protein>
    <recommendedName>
        <fullName evidence="6">Multicopper oxidase CueO</fullName>
        <ecNumber evidence="5">1.16.3.4</ecNumber>
    </recommendedName>
    <alternativeName>
        <fullName evidence="7">Copper efflux oxidase</fullName>
    </alternativeName>
    <alternativeName>
        <fullName evidence="8">Cuprous oxidase</fullName>
    </alternativeName>
</protein>
<feature type="domain" description="Plastocyanin-like" evidence="11">
    <location>
        <begin position="520"/>
        <end position="630"/>
    </location>
</feature>
<evidence type="ECO:0000259" key="11">
    <source>
        <dbReference type="Pfam" id="PF07731"/>
    </source>
</evidence>
<evidence type="ECO:0000256" key="8">
    <source>
        <dbReference type="ARBA" id="ARBA00043090"/>
    </source>
</evidence>
<name>A0A4Q7LEE7_9BURK</name>
<dbReference type="PROSITE" id="PS00080">
    <property type="entry name" value="MULTICOPPER_OXIDASE2"/>
    <property type="match status" value="1"/>
</dbReference>
<dbReference type="InterPro" id="IPR006311">
    <property type="entry name" value="TAT_signal"/>
</dbReference>
<dbReference type="InterPro" id="IPR008972">
    <property type="entry name" value="Cupredoxin"/>
</dbReference>
<evidence type="ECO:0000313" key="13">
    <source>
        <dbReference type="Proteomes" id="UP000293433"/>
    </source>
</evidence>
<dbReference type="PANTHER" id="PTHR48267">
    <property type="entry name" value="CUPREDOXIN SUPERFAMILY PROTEIN"/>
    <property type="match status" value="1"/>
</dbReference>
<evidence type="ECO:0000256" key="10">
    <source>
        <dbReference type="SAM" id="MobiDB-lite"/>
    </source>
</evidence>
<dbReference type="PROSITE" id="PS51318">
    <property type="entry name" value="TAT"/>
    <property type="match status" value="1"/>
</dbReference>
<dbReference type="InterPro" id="IPR002355">
    <property type="entry name" value="Cu_oxidase_Cu_BS"/>
</dbReference>
<dbReference type="OrthoDB" id="9757546at2"/>
<keyword evidence="4" id="KW-0560">Oxidoreductase</keyword>
<dbReference type="PANTHER" id="PTHR48267:SF1">
    <property type="entry name" value="BILIRUBIN OXIDASE"/>
    <property type="match status" value="1"/>
</dbReference>
<evidence type="ECO:0000313" key="12">
    <source>
        <dbReference type="EMBL" id="RZS52321.1"/>
    </source>
</evidence>
<dbReference type="GO" id="GO:0005507">
    <property type="term" value="F:copper ion binding"/>
    <property type="evidence" value="ECO:0007669"/>
    <property type="project" value="InterPro"/>
</dbReference>
<dbReference type="AlphaFoldDB" id="A0A4Q7LEE7"/>
<reference evidence="12 13" key="1">
    <citation type="submission" date="2019-02" db="EMBL/GenBank/DDBJ databases">
        <title>Genomic Encyclopedia of Type Strains, Phase IV (KMG-IV): sequencing the most valuable type-strain genomes for metagenomic binning, comparative biology and taxonomic classification.</title>
        <authorList>
            <person name="Goeker M."/>
        </authorList>
    </citation>
    <scope>NUCLEOTIDE SEQUENCE [LARGE SCALE GENOMIC DNA]</scope>
    <source>
        <strain evidence="12 13">DSM 10617</strain>
    </source>
</reference>
<keyword evidence="3" id="KW-0479">Metal-binding</keyword>
<proteinExistence type="predicted"/>
<comment type="subunit">
    <text evidence="2">Monomer.</text>
</comment>
<feature type="region of interest" description="Disordered" evidence="10">
    <location>
        <begin position="94"/>
        <end position="115"/>
    </location>
</feature>
<comment type="subcellular location">
    <subcellularLocation>
        <location evidence="1">Periplasm</location>
    </subcellularLocation>
</comment>
<dbReference type="InterPro" id="IPR033138">
    <property type="entry name" value="Cu_oxidase_CS"/>
</dbReference>
<dbReference type="GO" id="GO:0016491">
    <property type="term" value="F:oxidoreductase activity"/>
    <property type="evidence" value="ECO:0007669"/>
    <property type="project" value="UniProtKB-KW"/>
</dbReference>
<dbReference type="Proteomes" id="UP000293433">
    <property type="component" value="Unassembled WGS sequence"/>
</dbReference>
<feature type="region of interest" description="Disordered" evidence="10">
    <location>
        <begin position="50"/>
        <end position="78"/>
    </location>
</feature>
<gene>
    <name evidence="12" type="ORF">EV685_3514</name>
</gene>
<dbReference type="SUPFAM" id="SSF49503">
    <property type="entry name" value="Cupredoxins"/>
    <property type="match status" value="3"/>
</dbReference>
<comment type="caution">
    <text evidence="12">The sequence shown here is derived from an EMBL/GenBank/DDBJ whole genome shotgun (WGS) entry which is preliminary data.</text>
</comment>
<keyword evidence="13" id="KW-1185">Reference proteome</keyword>
<evidence type="ECO:0000256" key="3">
    <source>
        <dbReference type="ARBA" id="ARBA00022723"/>
    </source>
</evidence>
<dbReference type="InterPro" id="IPR045087">
    <property type="entry name" value="Cu-oxidase_fam"/>
</dbReference>
<sequence>MTDSLKPEALADVPANDRAEPATATATRRQMFKMSLGAAPAALLAAAATPARAADPEPSPRITPFLEPLRIPPELPQRPLTDPAFALRPTVQPNRRVNPATGLPFEGRGEPHQKRNLNPPQFFYAQRYGAVPPVSIHPQLRAQVNFWGANLGGSDLTLDPPTSPLPTIVSRYQAGANTAILVRRYNDLPKGVPAGGYGRNSISTHLHNFHSAPDSDGGPCDPRLGGLSEDPFTQGRFFFPGQYYDYYYNMKRAGFTKAGMPDGDVRETLGTLWYHDHREAHTAENVYKGLYGFHLIFNEHDTGDETTGFRLPSYPAYDVPISFCDLRLDPRTEQPVFDLEDDDGHIGDRYLVNGRLQPYMDVFQRRYRLRLLNVGPSRFHQLYLVNPDQPSQRIPFWLIANDGNLLPRPLQVPYLRMSCAERADVIVDFRELTAPGGPAAGATRLWLENRLLQDKGRGPEEDILPAGNPDHALMEFRIGQVVTDLSVHPTEIASFAPISLPPLGTPVITRTFDWGRGNGGWVCNDKPINCDEVRFTMKKGAVERWIHKTGGGWAHPIHNHFVEGRIVKRNGKAIGPNSPEFSRKDVVWLGEGDEVEYLVRAQDYDGVYPMHCHNVVHEDKGMMLLFAVDNVGDTNTRP</sequence>
<evidence type="ECO:0000256" key="7">
    <source>
        <dbReference type="ARBA" id="ARBA00042896"/>
    </source>
</evidence>
<dbReference type="Gene3D" id="2.60.40.420">
    <property type="entry name" value="Cupredoxins - blue copper proteins"/>
    <property type="match status" value="3"/>
</dbReference>
<organism evidence="12 13">
    <name type="scientific">Sphaerotilus mobilis</name>
    <dbReference type="NCBI Taxonomy" id="47994"/>
    <lineage>
        <taxon>Bacteria</taxon>
        <taxon>Pseudomonadati</taxon>
        <taxon>Pseudomonadota</taxon>
        <taxon>Betaproteobacteria</taxon>
        <taxon>Burkholderiales</taxon>
        <taxon>Sphaerotilaceae</taxon>
        <taxon>Sphaerotilus</taxon>
    </lineage>
</organism>
<evidence type="ECO:0000256" key="1">
    <source>
        <dbReference type="ARBA" id="ARBA00004418"/>
    </source>
</evidence>
<dbReference type="InterPro" id="IPR011706">
    <property type="entry name" value="Cu-oxidase_C"/>
</dbReference>
<dbReference type="RefSeq" id="WP_130483305.1">
    <property type="nucleotide sequence ID" value="NZ_SGWV01000011.1"/>
</dbReference>
<evidence type="ECO:0000256" key="2">
    <source>
        <dbReference type="ARBA" id="ARBA00011245"/>
    </source>
</evidence>